<dbReference type="OrthoDB" id="70318at2157"/>
<proteinExistence type="predicted"/>
<gene>
    <name evidence="1" type="ORF">EWF95_00260</name>
</gene>
<name>A0A544QPS3_9EURY</name>
<dbReference type="Pfam" id="PF24336">
    <property type="entry name" value="DUF7504"/>
    <property type="match status" value="1"/>
</dbReference>
<accession>A0A544QPS3</accession>
<comment type="caution">
    <text evidence="1">The sequence shown here is derived from an EMBL/GenBank/DDBJ whole genome shotgun (WGS) entry which is preliminary data.</text>
</comment>
<evidence type="ECO:0008006" key="3">
    <source>
        <dbReference type="Google" id="ProtNLM"/>
    </source>
</evidence>
<organism evidence="1 2">
    <name type="scientific">Halonotius roseus</name>
    <dbReference type="NCBI Taxonomy" id="2511997"/>
    <lineage>
        <taxon>Archaea</taxon>
        <taxon>Methanobacteriati</taxon>
        <taxon>Methanobacteriota</taxon>
        <taxon>Stenosarchaea group</taxon>
        <taxon>Halobacteria</taxon>
        <taxon>Halobacteriales</taxon>
        <taxon>Haloferacaceae</taxon>
        <taxon>Halonotius</taxon>
    </lineage>
</organism>
<evidence type="ECO:0000313" key="2">
    <source>
        <dbReference type="Proteomes" id="UP000315385"/>
    </source>
</evidence>
<dbReference type="EMBL" id="SESI01000001">
    <property type="protein sequence ID" value="TQQ81416.1"/>
    <property type="molecule type" value="Genomic_DNA"/>
</dbReference>
<protein>
    <recommendedName>
        <fullName evidence="3">Recombinase RecA</fullName>
    </recommendedName>
</protein>
<reference evidence="1 2" key="1">
    <citation type="submission" date="2019-02" db="EMBL/GenBank/DDBJ databases">
        <title>Halonotius sp. a new haloqrchaeon isolated from saline water.</title>
        <authorList>
            <person name="Duran-Viseras A."/>
            <person name="Sanchez-Porro C."/>
            <person name="Ventosa A."/>
        </authorList>
    </citation>
    <scope>NUCLEOTIDE SEQUENCE [LARGE SCALE GENOMIC DNA]</scope>
    <source>
        <strain evidence="1 2">F9-27</strain>
    </source>
</reference>
<dbReference type="InterPro" id="IPR055927">
    <property type="entry name" value="DUF7504"/>
</dbReference>
<keyword evidence="2" id="KW-1185">Reference proteome</keyword>
<dbReference type="AlphaFoldDB" id="A0A544QPS3"/>
<evidence type="ECO:0000313" key="1">
    <source>
        <dbReference type="EMBL" id="TQQ81416.1"/>
    </source>
</evidence>
<dbReference type="InterPro" id="IPR027417">
    <property type="entry name" value="P-loop_NTPase"/>
</dbReference>
<dbReference type="Proteomes" id="UP000315385">
    <property type="component" value="Unassembled WGS sequence"/>
</dbReference>
<sequence length="222" mass="23913">MSDSPKPYDLAAPSGSVSLPAGTSLLVMAPGSVGERFVTSCLAHGLDAGEEALVLTTDSPAGEIGDELRDRVSLADEFVAEPVEIIDCQTDQLDTTDEAIVDKDVNTPRNLTDIGIAFKDAFDRFERQGVDRVRFGVLSLSVILSYVDRETGYRFCQTLTRGLAQEGALGLFVVNENAHDSDTIDTLKRAFDGHAEVEDGDPFSVRISGIDGVAEEWISLDE</sequence>
<dbReference type="RefSeq" id="WP_142441989.1">
    <property type="nucleotide sequence ID" value="NZ_SESI01000001.1"/>
</dbReference>
<dbReference type="Gene3D" id="3.40.50.300">
    <property type="entry name" value="P-loop containing nucleotide triphosphate hydrolases"/>
    <property type="match status" value="1"/>
</dbReference>